<sequence length="770" mass="88823">MSFAEVKKVNGSPALVIDGRAYPPMAMTTRFHKPEYIKRLGESGLKVFFLMTNTDWLRPGRDYTDEQGIQRHEPGGMEAFVRNAETLLAEVPDAYIIVRIGLHPPVDWMETNRDELITYQDGSHEPAILSSEVHKDEIPGMYSFASGKWQEAAGKALKEFCDKVDSLSFADRVIGYFLAAGGTSEWYPVNMLCDRGKNKYGDFSPSFMKFYGEFLKKRYGTEEKLKKAWKKEDAPFEKPIIPNVQEQYFIFMEEGIMDAMKYYESAERIIGKNIDMDAEKAANLGVFLNMKDYRYVADFYDAFHEATAEAIIYFAKLLKERYAGKIVGAFYGSYGCTDFFNSSTATSTLPILDSGYVDFLAAPGVYNNREPGGSVAQREMQDSFRLRGQMFVAEEDSRTHLEDSFYRDAMGLYDVRDSIVTLKRDFARVLCEDIYAWWFDQHAEGGRYQHEEIYKLFRRQEEIAQFAYGLDRNKENEIALIYDQESCHTVSMYTNTLMLDYYRTSDLPRIGAPVDYYFHNDCAREDMPDYKLYVMMNVFRLTDEEREVILQKARKNHAVVLWLYAPGFINPDADLVMDNENIEQLTGFKTGRIDHTCSPRFKITSLKHPAVRYAAEDRRYGYIDRDVHSNVWLENVILPAYMNPGFYIDDPEAEILGTYCELGLPAYGLKEMDGWTSVYCAPQILRAELLASLAEYAGCHLYNKDDDILCANKNFVMIHASYKGTHTLYFKNPCSPFEVYEKKYYGHNITRLELEMRLGDTLMFSLCGEC</sequence>
<dbReference type="EMBL" id="MCGH01000002">
    <property type="protein sequence ID" value="ODM05423.1"/>
    <property type="molecule type" value="Genomic_DNA"/>
</dbReference>
<protein>
    <recommendedName>
        <fullName evidence="3">Glycoside hydrolase family 42 N-terminal domain-containing protein</fullName>
    </recommendedName>
</protein>
<accession>A0A1E3A9J1</accession>
<evidence type="ECO:0000313" key="2">
    <source>
        <dbReference type="Proteomes" id="UP000094067"/>
    </source>
</evidence>
<name>A0A1E3A9J1_9FIRM</name>
<evidence type="ECO:0008006" key="3">
    <source>
        <dbReference type="Google" id="ProtNLM"/>
    </source>
</evidence>
<proteinExistence type="predicted"/>
<dbReference type="RefSeq" id="WP_069151694.1">
    <property type="nucleotide sequence ID" value="NZ_MCGH01000002.1"/>
</dbReference>
<gene>
    <name evidence="1" type="ORF">BEI61_01311</name>
</gene>
<comment type="caution">
    <text evidence="1">The sequence shown here is derived from an EMBL/GenBank/DDBJ whole genome shotgun (WGS) entry which is preliminary data.</text>
</comment>
<dbReference type="AlphaFoldDB" id="A0A1E3A9J1"/>
<reference evidence="1 2" key="1">
    <citation type="submission" date="2016-07" db="EMBL/GenBank/DDBJ databases">
        <title>Characterization of isolates of Eisenbergiella tayi derived from blood cultures, using whole genome sequencing.</title>
        <authorList>
            <person name="Burdz T."/>
            <person name="Wiebe D."/>
            <person name="Huynh C."/>
            <person name="Bernard K."/>
        </authorList>
    </citation>
    <scope>NUCLEOTIDE SEQUENCE [LARGE SCALE GENOMIC DNA]</scope>
    <source>
        <strain evidence="1 2">NML 110608</strain>
    </source>
</reference>
<organism evidence="1 2">
    <name type="scientific">Eisenbergiella tayi</name>
    <dbReference type="NCBI Taxonomy" id="1432052"/>
    <lineage>
        <taxon>Bacteria</taxon>
        <taxon>Bacillati</taxon>
        <taxon>Bacillota</taxon>
        <taxon>Clostridia</taxon>
        <taxon>Lachnospirales</taxon>
        <taxon>Lachnospiraceae</taxon>
        <taxon>Eisenbergiella</taxon>
    </lineage>
</organism>
<dbReference type="PATRIC" id="fig|1432052.4.peg.1471"/>
<evidence type="ECO:0000313" key="1">
    <source>
        <dbReference type="EMBL" id="ODM05423.1"/>
    </source>
</evidence>
<dbReference type="Proteomes" id="UP000094067">
    <property type="component" value="Unassembled WGS sequence"/>
</dbReference>
<dbReference type="Gene3D" id="3.20.20.80">
    <property type="entry name" value="Glycosidases"/>
    <property type="match status" value="1"/>
</dbReference>